<name>A0A0F9BVK1_9ZZZZ</name>
<sequence length="279" mass="31756">MQQTESASAQQNSTPKKVLEGFPVLREGDIRRSLEGRKWHLAVYSPSGGGKTRLIGTCGKVDYLSPVLLVDMEEGDVTVDSHEFPNIEILRVEEYVQEYRERENKDITPYNAFLNVLSAIEQEAKSEDFPYRLVAFDGCTRLQDWCDDDIVQEARRKTPAEGGGTAHDAELSNLADYRRIASRMAQIFWRIKKLPVHTIATAKMRLIETESSTKEHRIYEAHPNFYPKTGDEFEACFDILARMSKEQVGTVEQYSFDTKLSVHYIAKSRAASLQPKIAD</sequence>
<dbReference type="Pfam" id="PF13479">
    <property type="entry name" value="AAA_24"/>
    <property type="match status" value="1"/>
</dbReference>
<gene>
    <name evidence="1" type="ORF">LCGC14_2400150</name>
</gene>
<evidence type="ECO:0000313" key="1">
    <source>
        <dbReference type="EMBL" id="KKL25955.1"/>
    </source>
</evidence>
<dbReference type="EMBL" id="LAZR01036020">
    <property type="protein sequence ID" value="KKL25955.1"/>
    <property type="molecule type" value="Genomic_DNA"/>
</dbReference>
<protein>
    <submittedName>
        <fullName evidence="1">Uncharacterized protein</fullName>
    </submittedName>
</protein>
<organism evidence="1">
    <name type="scientific">marine sediment metagenome</name>
    <dbReference type="NCBI Taxonomy" id="412755"/>
    <lineage>
        <taxon>unclassified sequences</taxon>
        <taxon>metagenomes</taxon>
        <taxon>ecological metagenomes</taxon>
    </lineage>
</organism>
<proteinExistence type="predicted"/>
<reference evidence="1" key="1">
    <citation type="journal article" date="2015" name="Nature">
        <title>Complex archaea that bridge the gap between prokaryotes and eukaryotes.</title>
        <authorList>
            <person name="Spang A."/>
            <person name="Saw J.H."/>
            <person name="Jorgensen S.L."/>
            <person name="Zaremba-Niedzwiedzka K."/>
            <person name="Martijn J."/>
            <person name="Lind A.E."/>
            <person name="van Eijk R."/>
            <person name="Schleper C."/>
            <person name="Guy L."/>
            <person name="Ettema T.J."/>
        </authorList>
    </citation>
    <scope>NUCLEOTIDE SEQUENCE</scope>
</reference>
<comment type="caution">
    <text evidence="1">The sequence shown here is derived from an EMBL/GenBank/DDBJ whole genome shotgun (WGS) entry which is preliminary data.</text>
</comment>
<dbReference type="AlphaFoldDB" id="A0A0F9BVK1"/>
<accession>A0A0F9BVK1</accession>
<feature type="non-terminal residue" evidence="1">
    <location>
        <position position="279"/>
    </location>
</feature>